<proteinExistence type="inferred from homology"/>
<dbReference type="FunFam" id="1.10.40.30:FF:000002">
    <property type="entry name" value="Fumarate hydratase class II"/>
    <property type="match status" value="1"/>
</dbReference>
<dbReference type="EC" id="4.2.1.2" evidence="4"/>
<comment type="subunit">
    <text evidence="4">Homotetramer.</text>
</comment>
<dbReference type="InterPro" id="IPR008948">
    <property type="entry name" value="L-Aspartase-like"/>
</dbReference>
<dbReference type="NCBIfam" id="TIGR00979">
    <property type="entry name" value="fumC_II"/>
    <property type="match status" value="1"/>
</dbReference>
<dbReference type="PANTHER" id="PTHR11444:SF1">
    <property type="entry name" value="FUMARATE HYDRATASE, MITOCHONDRIAL"/>
    <property type="match status" value="1"/>
</dbReference>
<dbReference type="GO" id="GO:0004333">
    <property type="term" value="F:fumarate hydratase activity"/>
    <property type="evidence" value="ECO:0007669"/>
    <property type="project" value="UniProtKB-UniRule"/>
</dbReference>
<dbReference type="FunFam" id="1.20.200.10:FF:000001">
    <property type="entry name" value="Fumarate hydratase, mitochondrial"/>
    <property type="match status" value="1"/>
</dbReference>
<keyword evidence="3 4" id="KW-0456">Lyase</keyword>
<dbReference type="EMBL" id="SRXW01000003">
    <property type="protein sequence ID" value="TGY88181.1"/>
    <property type="molecule type" value="Genomic_DNA"/>
</dbReference>
<comment type="pathway">
    <text evidence="4">Carbohydrate metabolism; tricarboxylic acid cycle; (S)-malate from fumarate: step 1/1.</text>
</comment>
<accession>A0A4S2GZ19</accession>
<feature type="binding site" evidence="4">
    <location>
        <begin position="139"/>
        <end position="141"/>
    </location>
    <ligand>
        <name>substrate</name>
    </ligand>
</feature>
<dbReference type="InterPro" id="IPR018951">
    <property type="entry name" value="Fumarase_C_C"/>
</dbReference>
<evidence type="ECO:0000256" key="4">
    <source>
        <dbReference type="HAMAP-Rule" id="MF_00743"/>
    </source>
</evidence>
<evidence type="ECO:0000313" key="8">
    <source>
        <dbReference type="Proteomes" id="UP000308054"/>
    </source>
</evidence>
<feature type="binding site" evidence="4">
    <location>
        <begin position="98"/>
        <end position="100"/>
    </location>
    <ligand>
        <name>substrate</name>
    </ligand>
</feature>
<comment type="subcellular location">
    <subcellularLocation>
        <location evidence="4">Cytoplasm</location>
    </subcellularLocation>
</comment>
<dbReference type="Pfam" id="PF00206">
    <property type="entry name" value="Lyase_1"/>
    <property type="match status" value="1"/>
</dbReference>
<evidence type="ECO:0000259" key="6">
    <source>
        <dbReference type="Pfam" id="PF10415"/>
    </source>
</evidence>
<evidence type="ECO:0000256" key="2">
    <source>
        <dbReference type="ARBA" id="ARBA00022532"/>
    </source>
</evidence>
<feature type="binding site" evidence="4">
    <location>
        <begin position="324"/>
        <end position="326"/>
    </location>
    <ligand>
        <name>substrate</name>
    </ligand>
</feature>
<feature type="active site" evidence="4">
    <location>
        <position position="318"/>
    </location>
</feature>
<dbReference type="InterPro" id="IPR022761">
    <property type="entry name" value="Fumarate_lyase_N"/>
</dbReference>
<dbReference type="PROSITE" id="PS00163">
    <property type="entry name" value="FUMARATE_LYASES"/>
    <property type="match status" value="1"/>
</dbReference>
<dbReference type="Proteomes" id="UP000308054">
    <property type="component" value="Unassembled WGS sequence"/>
</dbReference>
<feature type="binding site" evidence="4">
    <location>
        <position position="319"/>
    </location>
    <ligand>
        <name>substrate</name>
    </ligand>
</feature>
<dbReference type="HAMAP" id="MF_00743">
    <property type="entry name" value="FumaraseC"/>
    <property type="match status" value="1"/>
</dbReference>
<dbReference type="Gene3D" id="1.20.200.10">
    <property type="entry name" value="Fumarase/aspartase (Central domain)"/>
    <property type="match status" value="1"/>
</dbReference>
<feature type="binding site" description="in site B" evidence="4">
    <location>
        <begin position="129"/>
        <end position="132"/>
    </location>
    <ligand>
        <name>substrate</name>
    </ligand>
</feature>
<comment type="function">
    <text evidence="4">Involved in the TCA cycle. Catalyzes the stereospecific interconversion of fumarate to L-malate.</text>
</comment>
<dbReference type="RefSeq" id="WP_135996026.1">
    <property type="nucleotide sequence ID" value="NZ_CP071057.1"/>
</dbReference>
<feature type="binding site" evidence="4">
    <location>
        <position position="187"/>
    </location>
    <ligand>
        <name>substrate</name>
    </ligand>
</feature>
<keyword evidence="4" id="KW-0963">Cytoplasm</keyword>
<feature type="domain" description="Fumarase C C-terminal" evidence="6">
    <location>
        <begin position="408"/>
        <end position="460"/>
    </location>
</feature>
<dbReference type="Pfam" id="PF10415">
    <property type="entry name" value="FumaraseC_C"/>
    <property type="match status" value="1"/>
</dbReference>
<evidence type="ECO:0000259" key="5">
    <source>
        <dbReference type="Pfam" id="PF00206"/>
    </source>
</evidence>
<feature type="site" description="Important for catalytic activity" evidence="4">
    <location>
        <position position="331"/>
    </location>
</feature>
<comment type="similarity">
    <text evidence="1 4">Belongs to the class-II fumarase/aspartase family. Fumarase subfamily.</text>
</comment>
<evidence type="ECO:0000256" key="3">
    <source>
        <dbReference type="ARBA" id="ARBA00023239"/>
    </source>
</evidence>
<dbReference type="GO" id="GO:0006099">
    <property type="term" value="P:tricarboxylic acid cycle"/>
    <property type="evidence" value="ECO:0007669"/>
    <property type="project" value="UniProtKB-UniRule"/>
</dbReference>
<name>A0A4S2GZ19_9PROT</name>
<dbReference type="NCBIfam" id="NF008909">
    <property type="entry name" value="PRK12273.1"/>
    <property type="match status" value="1"/>
</dbReference>
<comment type="caution">
    <text evidence="7">The sequence shown here is derived from an EMBL/GenBank/DDBJ whole genome shotgun (WGS) entry which is preliminary data.</text>
</comment>
<reference evidence="7 8" key="1">
    <citation type="journal article" date="2017" name="Int. J. Syst. Evol. Microbiol.">
        <title>Marinicauda algicola sp. nov., isolated from a marine red alga Rhodosorus marinus.</title>
        <authorList>
            <person name="Jeong S.E."/>
            <person name="Jeon S.H."/>
            <person name="Chun B.H."/>
            <person name="Kim D.W."/>
            <person name="Jeon C.O."/>
        </authorList>
    </citation>
    <scope>NUCLEOTIDE SEQUENCE [LARGE SCALE GENOMIC DNA]</scope>
    <source>
        <strain evidence="7 8">JCM 31718</strain>
    </source>
</reference>
<evidence type="ECO:0000256" key="1">
    <source>
        <dbReference type="ARBA" id="ARBA00009084"/>
    </source>
</evidence>
<dbReference type="GO" id="GO:0006106">
    <property type="term" value="P:fumarate metabolic process"/>
    <property type="evidence" value="ECO:0007669"/>
    <property type="project" value="InterPro"/>
</dbReference>
<feature type="domain" description="Fumarate lyase N-terminal" evidence="5">
    <location>
        <begin position="12"/>
        <end position="342"/>
    </location>
</feature>
<dbReference type="UniPathway" id="UPA00223">
    <property type="reaction ID" value="UER01007"/>
</dbReference>
<keyword evidence="8" id="KW-1185">Reference proteome</keyword>
<dbReference type="GO" id="GO:0005737">
    <property type="term" value="C:cytoplasm"/>
    <property type="evidence" value="ECO:0007669"/>
    <property type="project" value="UniProtKB-SubCell"/>
</dbReference>
<sequence length="463" mass="49455">MTEMRIESDSFGELEVPADKLWGAQTARSLMNFRIGGQTMPVPLVHALGVVKHCAAKANMALDNLDAKLGDAIAQAAKEVADGKLDDHFPLVVWQTGSGTQSNMNANEVIANRAIQILGGKVGSKDPVHPNDHVNRSQSSNDTFPTAMHIAAARQIADRLVPALKGLRDALKEKQDAFKDIIKIGRTHLMDATPLTLGQEFSGYVAMVDNSIRRVEGTLPALYELAQGGTAVGTGLNAKPGFAEKFAEEVADLTGLPFVTAPNKFEALATKDALVEAHGALNSVAVSLFKIANDVRLLGSGPRCGIGEIALPANEPGSSIMPGKVNPTQNEAMTMVCTQVMGNNAAVSFAGSQGQFELNVFKPVIIYNVLTSIRLLADASESFTENCVKGIEANEARIADLMEKSLMLVTALAPKIGYDNATEVAKTAHKNGTTLREEAIRLGFVTEEEFDRIVRPEKMIGPK</sequence>
<dbReference type="GO" id="GO:0006108">
    <property type="term" value="P:malate metabolic process"/>
    <property type="evidence" value="ECO:0007669"/>
    <property type="project" value="TreeGrafter"/>
</dbReference>
<feature type="active site" description="Proton donor/acceptor" evidence="4">
    <location>
        <position position="188"/>
    </location>
</feature>
<organism evidence="7 8">
    <name type="scientific">Marinicauda algicola</name>
    <dbReference type="NCBI Taxonomy" id="2029849"/>
    <lineage>
        <taxon>Bacteria</taxon>
        <taxon>Pseudomonadati</taxon>
        <taxon>Pseudomonadota</taxon>
        <taxon>Alphaproteobacteria</taxon>
        <taxon>Maricaulales</taxon>
        <taxon>Maricaulaceae</taxon>
        <taxon>Marinicauda</taxon>
    </lineage>
</organism>
<dbReference type="AlphaFoldDB" id="A0A4S2GZ19"/>
<evidence type="ECO:0000313" key="7">
    <source>
        <dbReference type="EMBL" id="TGY88181.1"/>
    </source>
</evidence>
<dbReference type="PRINTS" id="PR00149">
    <property type="entry name" value="FUMRATELYASE"/>
</dbReference>
<dbReference type="SUPFAM" id="SSF48557">
    <property type="entry name" value="L-aspartase-like"/>
    <property type="match status" value="1"/>
</dbReference>
<dbReference type="InterPro" id="IPR000362">
    <property type="entry name" value="Fumarate_lyase_fam"/>
</dbReference>
<dbReference type="Gene3D" id="1.10.40.30">
    <property type="entry name" value="Fumarase/aspartase (C-terminal domain)"/>
    <property type="match status" value="1"/>
</dbReference>
<dbReference type="PANTHER" id="PTHR11444">
    <property type="entry name" value="ASPARTATEAMMONIA/ARGININOSUCCINATE/ADENYLOSUCCINATE LYASE"/>
    <property type="match status" value="1"/>
</dbReference>
<dbReference type="FunFam" id="1.10.275.10:FF:000001">
    <property type="entry name" value="Fumarate hydratase, mitochondrial"/>
    <property type="match status" value="1"/>
</dbReference>
<dbReference type="InterPro" id="IPR020557">
    <property type="entry name" value="Fumarate_lyase_CS"/>
</dbReference>
<dbReference type="OrthoDB" id="9802809at2"/>
<gene>
    <name evidence="4 7" type="primary">fumC</name>
    <name evidence="7" type="ORF">E5163_10110</name>
</gene>
<comment type="catalytic activity">
    <reaction evidence="4">
        <text>(S)-malate = fumarate + H2O</text>
        <dbReference type="Rhea" id="RHEA:12460"/>
        <dbReference type="ChEBI" id="CHEBI:15377"/>
        <dbReference type="ChEBI" id="CHEBI:15589"/>
        <dbReference type="ChEBI" id="CHEBI:29806"/>
        <dbReference type="EC" id="4.2.1.2"/>
    </reaction>
</comment>
<dbReference type="InterPro" id="IPR005677">
    <property type="entry name" value="Fum_hydII"/>
</dbReference>
<protein>
    <recommendedName>
        <fullName evidence="4">Fumarate hydratase class II</fullName>
        <shortName evidence="4">Fumarase C</shortName>
        <ecNumber evidence="4">4.2.1.2</ecNumber>
    </recommendedName>
    <alternativeName>
        <fullName evidence="4">Aerobic fumarase</fullName>
    </alternativeName>
    <alternativeName>
        <fullName evidence="4">Iron-independent fumarase</fullName>
    </alternativeName>
</protein>
<keyword evidence="2 4" id="KW-0816">Tricarboxylic acid cycle</keyword>
<comment type="miscellaneous">
    <text evidence="4">There are 2 substrate-binding sites: the catalytic A site, and the non-catalytic B site that may play a role in the transfer of substrate or product between the active site and the solvent. Alternatively, the B site may bind allosteric effectors.</text>
</comment>
<dbReference type="InterPro" id="IPR024083">
    <property type="entry name" value="Fumarase/histidase_N"/>
</dbReference>
<dbReference type="CDD" id="cd01362">
    <property type="entry name" value="Fumarase_classII"/>
    <property type="match status" value="1"/>
</dbReference>
<dbReference type="Gene3D" id="1.10.275.10">
    <property type="entry name" value="Fumarase/aspartase (N-terminal domain)"/>
    <property type="match status" value="1"/>
</dbReference>